<reference evidence="1 2" key="1">
    <citation type="submission" date="2017-05" db="EMBL/GenBank/DDBJ databases">
        <authorList>
            <person name="Song R."/>
            <person name="Chenine A.L."/>
            <person name="Ruprecht R.M."/>
        </authorList>
    </citation>
    <scope>NUCLEOTIDE SEQUENCE [LARGE SCALE GENOMIC DNA]</scope>
    <source>
        <strain evidence="1 2">CECT 8663</strain>
    </source>
</reference>
<evidence type="ECO:0000313" key="2">
    <source>
        <dbReference type="Proteomes" id="UP000220836"/>
    </source>
</evidence>
<sequence length="46" mass="5220">MSLYFLGSGEGMTRIGEEHHQEDRIVFLRAAFEDTLTFTGNPSCRV</sequence>
<dbReference type="AlphaFoldDB" id="A0A238KTN5"/>
<organism evidence="1 2">
    <name type="scientific">Pelagimonas varians</name>
    <dbReference type="NCBI Taxonomy" id="696760"/>
    <lineage>
        <taxon>Bacteria</taxon>
        <taxon>Pseudomonadati</taxon>
        <taxon>Pseudomonadota</taxon>
        <taxon>Alphaproteobacteria</taxon>
        <taxon>Rhodobacterales</taxon>
        <taxon>Roseobacteraceae</taxon>
        <taxon>Pelagimonas</taxon>
    </lineage>
</organism>
<gene>
    <name evidence="1" type="ORF">PEV8663_03184</name>
</gene>
<keyword evidence="2" id="KW-1185">Reference proteome</keyword>
<dbReference type="Proteomes" id="UP000220836">
    <property type="component" value="Unassembled WGS sequence"/>
</dbReference>
<evidence type="ECO:0000313" key="1">
    <source>
        <dbReference type="EMBL" id="SMX46068.1"/>
    </source>
</evidence>
<accession>A0A238KTN5</accession>
<protein>
    <submittedName>
        <fullName evidence="1">Uncharacterized protein</fullName>
    </submittedName>
</protein>
<dbReference type="EMBL" id="FXYH01000012">
    <property type="protein sequence ID" value="SMX46068.1"/>
    <property type="molecule type" value="Genomic_DNA"/>
</dbReference>
<proteinExistence type="predicted"/>
<name>A0A238KTN5_9RHOB</name>
<dbReference type="RefSeq" id="WP_170125821.1">
    <property type="nucleotide sequence ID" value="NZ_FXYH01000012.1"/>
</dbReference>